<organism evidence="1 2">
    <name type="scientific">Plakobranchus ocellatus</name>
    <dbReference type="NCBI Taxonomy" id="259542"/>
    <lineage>
        <taxon>Eukaryota</taxon>
        <taxon>Metazoa</taxon>
        <taxon>Spiralia</taxon>
        <taxon>Lophotrochozoa</taxon>
        <taxon>Mollusca</taxon>
        <taxon>Gastropoda</taxon>
        <taxon>Heterobranchia</taxon>
        <taxon>Euthyneura</taxon>
        <taxon>Panpulmonata</taxon>
        <taxon>Sacoglossa</taxon>
        <taxon>Placobranchoidea</taxon>
        <taxon>Plakobranchidae</taxon>
        <taxon>Plakobranchus</taxon>
    </lineage>
</organism>
<dbReference type="Proteomes" id="UP000735302">
    <property type="component" value="Unassembled WGS sequence"/>
</dbReference>
<evidence type="ECO:0000313" key="1">
    <source>
        <dbReference type="EMBL" id="GFN96642.1"/>
    </source>
</evidence>
<gene>
    <name evidence="1" type="ORF">PoB_002314800</name>
</gene>
<keyword evidence="2" id="KW-1185">Reference proteome</keyword>
<proteinExistence type="predicted"/>
<dbReference type="EMBL" id="BLXT01002699">
    <property type="protein sequence ID" value="GFN96642.1"/>
    <property type="molecule type" value="Genomic_DNA"/>
</dbReference>
<name>A0AAV3ZQ02_9GAST</name>
<evidence type="ECO:0000313" key="2">
    <source>
        <dbReference type="Proteomes" id="UP000735302"/>
    </source>
</evidence>
<accession>A0AAV3ZQ02</accession>
<dbReference type="AlphaFoldDB" id="A0AAV3ZQ02"/>
<comment type="caution">
    <text evidence="1">The sequence shown here is derived from an EMBL/GenBank/DDBJ whole genome shotgun (WGS) entry which is preliminary data.</text>
</comment>
<sequence length="103" mass="11843">MKTKGLQIATREVKNVIGCKVQDVENLRHMSSYSSKTMFHQQCSAHFFSDTVDKRRIKETIRYVNSNDDHPFTTTFVEERAFSISNSIPCRRTSALMLLLATP</sequence>
<reference evidence="1 2" key="1">
    <citation type="journal article" date="2021" name="Elife">
        <title>Chloroplast acquisition without the gene transfer in kleptoplastic sea slugs, Plakobranchus ocellatus.</title>
        <authorList>
            <person name="Maeda T."/>
            <person name="Takahashi S."/>
            <person name="Yoshida T."/>
            <person name="Shimamura S."/>
            <person name="Takaki Y."/>
            <person name="Nagai Y."/>
            <person name="Toyoda A."/>
            <person name="Suzuki Y."/>
            <person name="Arimoto A."/>
            <person name="Ishii H."/>
            <person name="Satoh N."/>
            <person name="Nishiyama T."/>
            <person name="Hasebe M."/>
            <person name="Maruyama T."/>
            <person name="Minagawa J."/>
            <person name="Obokata J."/>
            <person name="Shigenobu S."/>
        </authorList>
    </citation>
    <scope>NUCLEOTIDE SEQUENCE [LARGE SCALE GENOMIC DNA]</scope>
</reference>
<protein>
    <submittedName>
        <fullName evidence="1">Uncharacterized protein</fullName>
    </submittedName>
</protein>